<sequence length="126" mass="13618">MVAVAGQEVLPLRGSPRCQLLHQEHEELELRPAVVEEVLTAVDESGERGVESGRYGDVPTGPGEDLVQDLPLPRDADLLGLQRYEVHIEEFGGEDDGRVGCSGQLPFQFHQEGAGGLVRPVDEPAP</sequence>
<comment type="caution">
    <text evidence="2">The sequence shown here is derived from an EMBL/GenBank/DDBJ whole genome shotgun (WGS) entry which is preliminary data.</text>
</comment>
<evidence type="ECO:0000256" key="1">
    <source>
        <dbReference type="SAM" id="MobiDB-lite"/>
    </source>
</evidence>
<dbReference type="Proteomes" id="UP000625682">
    <property type="component" value="Unassembled WGS sequence"/>
</dbReference>
<reference evidence="2" key="2">
    <citation type="submission" date="2020-09" db="EMBL/GenBank/DDBJ databases">
        <authorList>
            <person name="Sun Q."/>
            <person name="Zhou Y."/>
        </authorList>
    </citation>
    <scope>NUCLEOTIDE SEQUENCE</scope>
    <source>
        <strain evidence="2">CGMCC 4.7272</strain>
    </source>
</reference>
<feature type="region of interest" description="Disordered" evidence="1">
    <location>
        <begin position="45"/>
        <end position="70"/>
    </location>
</feature>
<name>A0A917P6I1_9ACTN</name>
<accession>A0A917P6I1</accession>
<organism evidence="2 3">
    <name type="scientific">Streptomyces lacrimifluminis</name>
    <dbReference type="NCBI Taxonomy" id="1500077"/>
    <lineage>
        <taxon>Bacteria</taxon>
        <taxon>Bacillati</taxon>
        <taxon>Actinomycetota</taxon>
        <taxon>Actinomycetes</taxon>
        <taxon>Kitasatosporales</taxon>
        <taxon>Streptomycetaceae</taxon>
        <taxon>Streptomyces</taxon>
    </lineage>
</organism>
<dbReference type="AlphaFoldDB" id="A0A917P6I1"/>
<evidence type="ECO:0000313" key="2">
    <source>
        <dbReference type="EMBL" id="GGJ63976.1"/>
    </source>
</evidence>
<proteinExistence type="predicted"/>
<evidence type="ECO:0000313" key="3">
    <source>
        <dbReference type="Proteomes" id="UP000625682"/>
    </source>
</evidence>
<protein>
    <submittedName>
        <fullName evidence="2">Uncharacterized protein</fullName>
    </submittedName>
</protein>
<dbReference type="EMBL" id="BMMU01000037">
    <property type="protein sequence ID" value="GGJ63976.1"/>
    <property type="molecule type" value="Genomic_DNA"/>
</dbReference>
<keyword evidence="3" id="KW-1185">Reference proteome</keyword>
<reference evidence="2" key="1">
    <citation type="journal article" date="2014" name="Int. J. Syst. Evol. Microbiol.">
        <title>Complete genome sequence of Corynebacterium casei LMG S-19264T (=DSM 44701T), isolated from a smear-ripened cheese.</title>
        <authorList>
            <consortium name="US DOE Joint Genome Institute (JGI-PGF)"/>
            <person name="Walter F."/>
            <person name="Albersmeier A."/>
            <person name="Kalinowski J."/>
            <person name="Ruckert C."/>
        </authorList>
    </citation>
    <scope>NUCLEOTIDE SEQUENCE</scope>
    <source>
        <strain evidence="2">CGMCC 4.7272</strain>
    </source>
</reference>
<gene>
    <name evidence="2" type="ORF">GCM10012282_71500</name>
</gene>